<dbReference type="OrthoDB" id="2739656at2"/>
<feature type="transmembrane region" description="Helical" evidence="8">
    <location>
        <begin position="345"/>
        <end position="365"/>
    </location>
</feature>
<keyword evidence="10" id="KW-1185">Reference proteome</keyword>
<feature type="transmembrane region" description="Helical" evidence="8">
    <location>
        <begin position="148"/>
        <end position="171"/>
    </location>
</feature>
<evidence type="ECO:0000313" key="9">
    <source>
        <dbReference type="EMBL" id="GEN33498.1"/>
    </source>
</evidence>
<feature type="transmembrane region" description="Helical" evidence="8">
    <location>
        <begin position="314"/>
        <end position="333"/>
    </location>
</feature>
<dbReference type="EMBL" id="BJXX01000046">
    <property type="protein sequence ID" value="GEN33498.1"/>
    <property type="molecule type" value="Genomic_DNA"/>
</dbReference>
<dbReference type="GO" id="GO:0009847">
    <property type="term" value="P:spore germination"/>
    <property type="evidence" value="ECO:0007669"/>
    <property type="project" value="InterPro"/>
</dbReference>
<keyword evidence="5 8" id="KW-0812">Transmembrane</keyword>
<feature type="transmembrane region" description="Helical" evidence="8">
    <location>
        <begin position="16"/>
        <end position="36"/>
    </location>
</feature>
<evidence type="ECO:0000256" key="4">
    <source>
        <dbReference type="ARBA" id="ARBA00022544"/>
    </source>
</evidence>
<evidence type="ECO:0000256" key="2">
    <source>
        <dbReference type="ARBA" id="ARBA00007998"/>
    </source>
</evidence>
<keyword evidence="3" id="KW-0813">Transport</keyword>
<evidence type="ECO:0000256" key="8">
    <source>
        <dbReference type="SAM" id="Phobius"/>
    </source>
</evidence>
<gene>
    <name evidence="9" type="ORF">ADA01nite_09580</name>
</gene>
<organism evidence="9 10">
    <name type="scientific">Aneurinibacillus danicus</name>
    <dbReference type="NCBI Taxonomy" id="267746"/>
    <lineage>
        <taxon>Bacteria</taxon>
        <taxon>Bacillati</taxon>
        <taxon>Bacillota</taxon>
        <taxon>Bacilli</taxon>
        <taxon>Bacillales</taxon>
        <taxon>Paenibacillaceae</taxon>
        <taxon>Aneurinibacillus group</taxon>
        <taxon>Aneurinibacillus</taxon>
    </lineage>
</organism>
<feature type="transmembrane region" description="Helical" evidence="8">
    <location>
        <begin position="273"/>
        <end position="302"/>
    </location>
</feature>
<dbReference type="RefSeq" id="WP_146808821.1">
    <property type="nucleotide sequence ID" value="NZ_BJXX01000046.1"/>
</dbReference>
<evidence type="ECO:0000256" key="1">
    <source>
        <dbReference type="ARBA" id="ARBA00004141"/>
    </source>
</evidence>
<dbReference type="AlphaFoldDB" id="A0A511V6H1"/>
<keyword evidence="4" id="KW-0309">Germination</keyword>
<evidence type="ECO:0000313" key="10">
    <source>
        <dbReference type="Proteomes" id="UP000321157"/>
    </source>
</evidence>
<dbReference type="Pfam" id="PF03845">
    <property type="entry name" value="Spore_permease"/>
    <property type="match status" value="1"/>
</dbReference>
<dbReference type="Proteomes" id="UP000321157">
    <property type="component" value="Unassembled WGS sequence"/>
</dbReference>
<evidence type="ECO:0000256" key="3">
    <source>
        <dbReference type="ARBA" id="ARBA00022448"/>
    </source>
</evidence>
<evidence type="ECO:0000256" key="5">
    <source>
        <dbReference type="ARBA" id="ARBA00022692"/>
    </source>
</evidence>
<dbReference type="InterPro" id="IPR004761">
    <property type="entry name" value="Spore_GerAB"/>
</dbReference>
<evidence type="ECO:0008006" key="11">
    <source>
        <dbReference type="Google" id="ProtNLM"/>
    </source>
</evidence>
<sequence>MTAFSLYDKTSTSSGVYVMFMVNRLQMLYFILIMPSHLVHPYMIWGIIAIGILSQINLTMLSKWFASDYSAKGYQGFVQLFGERMVRFFAFIGLFVILIKITVIALGYVEVVYQFIFPLMNTNWMILFILLISWYVAAQGMEKTIRFVVIAFLSTVWIILVYFPFFFPPIASLYDLYPLIPVDWSMHSWKGLLFIWSSLSGPEYLICLVPWLNSKQKMLKYLTIANAMSVLEYLLLFVASLLFFGSNYLSKSKFPVIDMIRYLQSPVFDRIDIILISVHMFHFVFAISIFLLYFYGAVRIIVGRLHEQTTRIGFMTSCITIFICMIIVNEWFWKAGAEPNIWVDIQIWLGALTYFLVPAFLLIAIKRKGHI</sequence>
<accession>A0A511V6H1</accession>
<feature type="transmembrane region" description="Helical" evidence="8">
    <location>
        <begin position="191"/>
        <end position="212"/>
    </location>
</feature>
<feature type="transmembrane region" description="Helical" evidence="8">
    <location>
        <begin position="115"/>
        <end position="136"/>
    </location>
</feature>
<feature type="transmembrane region" description="Helical" evidence="8">
    <location>
        <begin position="42"/>
        <end position="65"/>
    </location>
</feature>
<keyword evidence="7 8" id="KW-0472">Membrane</keyword>
<keyword evidence="6 8" id="KW-1133">Transmembrane helix</keyword>
<reference evidence="9 10" key="1">
    <citation type="submission" date="2019-07" db="EMBL/GenBank/DDBJ databases">
        <title>Whole genome shotgun sequence of Aneurinibacillus danicus NBRC 102444.</title>
        <authorList>
            <person name="Hosoyama A."/>
            <person name="Uohara A."/>
            <person name="Ohji S."/>
            <person name="Ichikawa N."/>
        </authorList>
    </citation>
    <scope>NUCLEOTIDE SEQUENCE [LARGE SCALE GENOMIC DNA]</scope>
    <source>
        <strain evidence="9 10">NBRC 102444</strain>
    </source>
</reference>
<feature type="transmembrane region" description="Helical" evidence="8">
    <location>
        <begin position="86"/>
        <end position="109"/>
    </location>
</feature>
<dbReference type="PANTHER" id="PTHR34975:SF2">
    <property type="entry name" value="SPORE GERMINATION PROTEIN A2"/>
    <property type="match status" value="1"/>
</dbReference>
<feature type="transmembrane region" description="Helical" evidence="8">
    <location>
        <begin position="224"/>
        <end position="244"/>
    </location>
</feature>
<comment type="subcellular location">
    <subcellularLocation>
        <location evidence="1">Membrane</location>
        <topology evidence="1">Multi-pass membrane protein</topology>
    </subcellularLocation>
</comment>
<comment type="similarity">
    <text evidence="2">Belongs to the amino acid-polyamine-organocation (APC) superfamily. Spore germination protein (SGP) (TC 2.A.3.9) family.</text>
</comment>
<proteinExistence type="inferred from homology"/>
<dbReference type="PANTHER" id="PTHR34975">
    <property type="entry name" value="SPORE GERMINATION PROTEIN A2"/>
    <property type="match status" value="1"/>
</dbReference>
<evidence type="ECO:0000256" key="7">
    <source>
        <dbReference type="ARBA" id="ARBA00023136"/>
    </source>
</evidence>
<protein>
    <recommendedName>
        <fullName evidence="11">Spore germination protein</fullName>
    </recommendedName>
</protein>
<dbReference type="GO" id="GO:0016020">
    <property type="term" value="C:membrane"/>
    <property type="evidence" value="ECO:0007669"/>
    <property type="project" value="UniProtKB-SubCell"/>
</dbReference>
<name>A0A511V6H1_9BACL</name>
<evidence type="ECO:0000256" key="6">
    <source>
        <dbReference type="ARBA" id="ARBA00022989"/>
    </source>
</evidence>
<comment type="caution">
    <text evidence="9">The sequence shown here is derived from an EMBL/GenBank/DDBJ whole genome shotgun (WGS) entry which is preliminary data.</text>
</comment>